<organism evidence="2 3">
    <name type="scientific">Tenacibaculum pelagium</name>
    <dbReference type="NCBI Taxonomy" id="2759527"/>
    <lineage>
        <taxon>Bacteria</taxon>
        <taxon>Pseudomonadati</taxon>
        <taxon>Bacteroidota</taxon>
        <taxon>Flavobacteriia</taxon>
        <taxon>Flavobacteriales</taxon>
        <taxon>Flavobacteriaceae</taxon>
        <taxon>Tenacibaculum</taxon>
    </lineage>
</organism>
<dbReference type="RefSeq" id="WP_182124149.1">
    <property type="nucleotide sequence ID" value="NZ_JACGLS010000001.1"/>
</dbReference>
<evidence type="ECO:0000313" key="2">
    <source>
        <dbReference type="EMBL" id="MBA6155664.1"/>
    </source>
</evidence>
<evidence type="ECO:0000313" key="3">
    <source>
        <dbReference type="Proteomes" id="UP000563906"/>
    </source>
</evidence>
<name>A0A839ANA7_9FLAO</name>
<accession>A0A839ANA7</accession>
<keyword evidence="1" id="KW-0472">Membrane</keyword>
<feature type="transmembrane region" description="Helical" evidence="1">
    <location>
        <begin position="77"/>
        <end position="97"/>
    </location>
</feature>
<reference evidence="2 3" key="1">
    <citation type="submission" date="2020-07" db="EMBL/GenBank/DDBJ databases">
        <title>Bacterium isolated from marine sediment.</title>
        <authorList>
            <person name="Shang D."/>
            <person name="Du Z.-J."/>
        </authorList>
    </citation>
    <scope>NUCLEOTIDE SEQUENCE [LARGE SCALE GENOMIC DNA]</scope>
    <source>
        <strain evidence="2 3">S7007</strain>
    </source>
</reference>
<dbReference type="EMBL" id="JACGLS010000001">
    <property type="protein sequence ID" value="MBA6155664.1"/>
    <property type="molecule type" value="Genomic_DNA"/>
</dbReference>
<evidence type="ECO:0000256" key="1">
    <source>
        <dbReference type="SAM" id="Phobius"/>
    </source>
</evidence>
<feature type="transmembrane region" description="Helical" evidence="1">
    <location>
        <begin position="47"/>
        <end position="65"/>
    </location>
</feature>
<keyword evidence="3" id="KW-1185">Reference proteome</keyword>
<sequence>MELHLKIIGTLLSLLAFIHISFPKYFNWKTELKSLSLINKQMMAVHTFFIALVVFLIGLLCLTSSNELVHTSLGKKISLGLGVFWILRLVFQLFVYSPKLWKGKKFETTMHIVFTFFWIYMSTLFFMIYLK</sequence>
<comment type="caution">
    <text evidence="2">The sequence shown here is derived from an EMBL/GenBank/DDBJ whole genome shotgun (WGS) entry which is preliminary data.</text>
</comment>
<proteinExistence type="predicted"/>
<gene>
    <name evidence="2" type="ORF">H3Z83_03890</name>
</gene>
<dbReference type="AlphaFoldDB" id="A0A839ANA7"/>
<feature type="transmembrane region" description="Helical" evidence="1">
    <location>
        <begin position="109"/>
        <end position="130"/>
    </location>
</feature>
<protein>
    <submittedName>
        <fullName evidence="2">Uncharacterized protein</fullName>
    </submittedName>
</protein>
<keyword evidence="1" id="KW-0812">Transmembrane</keyword>
<dbReference type="Proteomes" id="UP000563906">
    <property type="component" value="Unassembled WGS sequence"/>
</dbReference>
<keyword evidence="1" id="KW-1133">Transmembrane helix</keyword>